<dbReference type="Proteomes" id="UP000183613">
    <property type="component" value="Unassembled WGS sequence"/>
</dbReference>
<dbReference type="Gene3D" id="3.40.30.10">
    <property type="entry name" value="Glutaredoxin"/>
    <property type="match status" value="1"/>
</dbReference>
<dbReference type="SUPFAM" id="SSF54423">
    <property type="entry name" value="DsbC/DsbG N-terminal domain-like"/>
    <property type="match status" value="1"/>
</dbReference>
<keyword evidence="4 7" id="KW-0574">Periplasm</keyword>
<feature type="signal peptide" evidence="7">
    <location>
        <begin position="1"/>
        <end position="21"/>
    </location>
</feature>
<dbReference type="GO" id="GO:0042597">
    <property type="term" value="C:periplasmic space"/>
    <property type="evidence" value="ECO:0007669"/>
    <property type="project" value="UniProtKB-SubCell"/>
</dbReference>
<dbReference type="Pfam" id="PF10411">
    <property type="entry name" value="DsbC_N"/>
    <property type="match status" value="1"/>
</dbReference>
<dbReference type="InterPro" id="IPR012336">
    <property type="entry name" value="Thioredoxin-like_fold"/>
</dbReference>
<keyword evidence="3 7" id="KW-0732">Signal</keyword>
<keyword evidence="11" id="KW-1185">Reference proteome</keyword>
<dbReference type="InterPro" id="IPR017937">
    <property type="entry name" value="Thioredoxin_CS"/>
</dbReference>
<dbReference type="SUPFAM" id="SSF52833">
    <property type="entry name" value="Thioredoxin-like"/>
    <property type="match status" value="1"/>
</dbReference>
<comment type="function">
    <text evidence="7">Required for disulfide bond formation in some periplasmic proteins. Acts by transferring its disulfide bond to other proteins and is reduced in the process.</text>
</comment>
<dbReference type="OrthoDB" id="12976at2"/>
<evidence type="ECO:0000259" key="9">
    <source>
        <dbReference type="Pfam" id="PF13098"/>
    </source>
</evidence>
<accession>A0A0J6G5W3</accession>
<dbReference type="AlphaFoldDB" id="A0A0J6G5W3"/>
<evidence type="ECO:0000256" key="7">
    <source>
        <dbReference type="RuleBase" id="RU364038"/>
    </source>
</evidence>
<reference evidence="10" key="1">
    <citation type="submission" date="2016-10" db="EMBL/GenBank/DDBJ databases">
        <authorList>
            <person name="Varghese N."/>
            <person name="Submissions S."/>
        </authorList>
    </citation>
    <scope>NUCLEOTIDE SEQUENCE [LARGE SCALE GENOMIC DNA]</scope>
    <source>
        <strain evidence="10">LMG 25555</strain>
    </source>
</reference>
<evidence type="ECO:0000256" key="4">
    <source>
        <dbReference type="ARBA" id="ARBA00022764"/>
    </source>
</evidence>
<dbReference type="CDD" id="cd03020">
    <property type="entry name" value="DsbA_DsbC_DsbG"/>
    <property type="match status" value="1"/>
</dbReference>
<keyword evidence="5" id="KW-1015">Disulfide bond</keyword>
<name>A0A0J6G5W3_PSEDM</name>
<gene>
    <name evidence="10" type="ORF">SAMN04489800_4596</name>
</gene>
<keyword evidence="6 7" id="KW-0676">Redox-active center</keyword>
<evidence type="ECO:0000256" key="3">
    <source>
        <dbReference type="ARBA" id="ARBA00022729"/>
    </source>
</evidence>
<dbReference type="InterPro" id="IPR018950">
    <property type="entry name" value="DiS-bond_isomerase_DsbC/G_N"/>
</dbReference>
<comment type="caution">
    <text evidence="10">The sequence shown here is derived from an EMBL/GenBank/DDBJ whole genome shotgun (WGS) entry which is preliminary data.</text>
</comment>
<dbReference type="EMBL" id="FNUD01000002">
    <property type="protein sequence ID" value="SEF09282.1"/>
    <property type="molecule type" value="Genomic_DNA"/>
</dbReference>
<evidence type="ECO:0000256" key="5">
    <source>
        <dbReference type="ARBA" id="ARBA00023157"/>
    </source>
</evidence>
<dbReference type="InterPro" id="IPR009094">
    <property type="entry name" value="DiS-bond_isomerase_DsbC/G_N_sf"/>
</dbReference>
<evidence type="ECO:0000313" key="10">
    <source>
        <dbReference type="EMBL" id="SEF09282.1"/>
    </source>
</evidence>
<dbReference type="PANTHER" id="PTHR35272">
    <property type="entry name" value="THIOL:DISULFIDE INTERCHANGE PROTEIN DSBC-RELATED"/>
    <property type="match status" value="1"/>
</dbReference>
<feature type="domain" description="Thioredoxin-like fold" evidence="9">
    <location>
        <begin position="116"/>
        <end position="235"/>
    </location>
</feature>
<evidence type="ECO:0000259" key="8">
    <source>
        <dbReference type="Pfam" id="PF10411"/>
    </source>
</evidence>
<sequence length="243" mass="25945">MRVTQIFAAAAIALVSTFSFADTGAEQAIRKSLETLQLDVPVESISASPMAGLYEVKLKGSRVLYASADGQFIVQGYMFQLKDGKPVNLTERAERVGVAKLINGIPVAETVVYPAIGETKSHITVFTDTTCPYCHKLHAEIPELNKMGIEVRYVAFPRQGLGSAGDQQLQAVWCSKDKKDAMDKMTDGKTVEAPKCANPVAKQFAMGQSIGVNGTPAIVLADGQVIPGYQPAAQVGKLALSVK</sequence>
<dbReference type="PANTHER" id="PTHR35272:SF3">
    <property type="entry name" value="THIOL:DISULFIDE INTERCHANGE PROTEIN DSBC"/>
    <property type="match status" value="1"/>
</dbReference>
<proteinExistence type="inferred from homology"/>
<comment type="subcellular location">
    <subcellularLocation>
        <location evidence="1 7">Periplasm</location>
    </subcellularLocation>
</comment>
<dbReference type="InterPro" id="IPR051470">
    <property type="entry name" value="Thiol:disulfide_interchange"/>
</dbReference>
<dbReference type="PATRIC" id="fig|882211.3.peg.2198"/>
<dbReference type="Pfam" id="PF13098">
    <property type="entry name" value="Thioredoxin_2"/>
    <property type="match status" value="1"/>
</dbReference>
<protein>
    <recommendedName>
        <fullName evidence="7">Thiol:disulfide interchange protein</fullName>
    </recommendedName>
</protein>
<dbReference type="InterPro" id="IPR036249">
    <property type="entry name" value="Thioredoxin-like_sf"/>
</dbReference>
<dbReference type="Gene3D" id="3.10.450.70">
    <property type="entry name" value="Disulphide bond isomerase, DsbC/G, N-terminal"/>
    <property type="match status" value="1"/>
</dbReference>
<evidence type="ECO:0000256" key="6">
    <source>
        <dbReference type="ARBA" id="ARBA00023284"/>
    </source>
</evidence>
<dbReference type="PROSITE" id="PS00194">
    <property type="entry name" value="THIOREDOXIN_1"/>
    <property type="match status" value="1"/>
</dbReference>
<comment type="similarity">
    <text evidence="2 7">Belongs to the thioredoxin family. DsbC subfamily.</text>
</comment>
<feature type="chain" id="PRO_5010007406" description="Thiol:disulfide interchange protein" evidence="7">
    <location>
        <begin position="22"/>
        <end position="243"/>
    </location>
</feature>
<dbReference type="InterPro" id="IPR033954">
    <property type="entry name" value="DiS-bond_Isoase_DsbC/G"/>
</dbReference>
<evidence type="ECO:0000256" key="1">
    <source>
        <dbReference type="ARBA" id="ARBA00004418"/>
    </source>
</evidence>
<organism evidence="10 11">
    <name type="scientific">Pseudomonas deceptionensis</name>
    <dbReference type="NCBI Taxonomy" id="882211"/>
    <lineage>
        <taxon>Bacteria</taxon>
        <taxon>Pseudomonadati</taxon>
        <taxon>Pseudomonadota</taxon>
        <taxon>Gammaproteobacteria</taxon>
        <taxon>Pseudomonadales</taxon>
        <taxon>Pseudomonadaceae</taxon>
        <taxon>Pseudomonas</taxon>
    </lineage>
</organism>
<dbReference type="RefSeq" id="WP_048359957.1">
    <property type="nucleotide sequence ID" value="NZ_FNUD01000002.1"/>
</dbReference>
<evidence type="ECO:0000313" key="11">
    <source>
        <dbReference type="Proteomes" id="UP000183613"/>
    </source>
</evidence>
<feature type="domain" description="Disulphide bond isomerase DsbC/G N-terminal" evidence="8">
    <location>
        <begin position="23"/>
        <end position="91"/>
    </location>
</feature>
<evidence type="ECO:0000256" key="2">
    <source>
        <dbReference type="ARBA" id="ARBA00009813"/>
    </source>
</evidence>